<evidence type="ECO:0000313" key="2">
    <source>
        <dbReference type="Proteomes" id="UP001265550"/>
    </source>
</evidence>
<name>A0ABU1VGQ5_9BURK</name>
<reference evidence="1 2" key="1">
    <citation type="submission" date="2023-07" db="EMBL/GenBank/DDBJ databases">
        <title>Sorghum-associated microbial communities from plants grown in Nebraska, USA.</title>
        <authorList>
            <person name="Schachtman D."/>
        </authorList>
    </citation>
    <scope>NUCLEOTIDE SEQUENCE [LARGE SCALE GENOMIC DNA]</scope>
    <source>
        <strain evidence="1 2">BE240</strain>
    </source>
</reference>
<dbReference type="RefSeq" id="WP_310309401.1">
    <property type="nucleotide sequence ID" value="NZ_JAVDWE010000015.1"/>
</dbReference>
<dbReference type="EMBL" id="JAVDWE010000015">
    <property type="protein sequence ID" value="MDR7096657.1"/>
    <property type="molecule type" value="Genomic_DNA"/>
</dbReference>
<accession>A0ABU1VGQ5</accession>
<comment type="caution">
    <text evidence="1">The sequence shown here is derived from an EMBL/GenBank/DDBJ whole genome shotgun (WGS) entry which is preliminary data.</text>
</comment>
<gene>
    <name evidence="1" type="ORF">J2X09_004414</name>
</gene>
<evidence type="ECO:0000313" key="1">
    <source>
        <dbReference type="EMBL" id="MDR7096657.1"/>
    </source>
</evidence>
<organism evidence="1 2">
    <name type="scientific">Hydrogenophaga laconesensis</name>
    <dbReference type="NCBI Taxonomy" id="1805971"/>
    <lineage>
        <taxon>Bacteria</taxon>
        <taxon>Pseudomonadati</taxon>
        <taxon>Pseudomonadota</taxon>
        <taxon>Betaproteobacteria</taxon>
        <taxon>Burkholderiales</taxon>
        <taxon>Comamonadaceae</taxon>
        <taxon>Hydrogenophaga</taxon>
    </lineage>
</organism>
<sequence length="157" mass="16854">MVALFLPAVVDASAVARALVLVRRVSRWIDQVNRRGTPAWGCHLFCFGPYRRHGIARASGPLMLLMIHTNDLATRATKPSPLILGKYRIAALPRALPGGLFAAQVSIASGHGSASTDRVIRFDSAFLTQAAAADYALAQGIDWVHDRDSACSSAFPN</sequence>
<dbReference type="Proteomes" id="UP001265550">
    <property type="component" value="Unassembled WGS sequence"/>
</dbReference>
<proteinExistence type="predicted"/>
<keyword evidence="2" id="KW-1185">Reference proteome</keyword>
<protein>
    <submittedName>
        <fullName evidence="1">Uncharacterized protein</fullName>
    </submittedName>
</protein>